<accession>A0A6I6JZ42</accession>
<dbReference type="Pfam" id="PF03544">
    <property type="entry name" value="TonB_C"/>
    <property type="match status" value="1"/>
</dbReference>
<dbReference type="SUPFAM" id="SSF74653">
    <property type="entry name" value="TolA/TonB C-terminal domain"/>
    <property type="match status" value="1"/>
</dbReference>
<sequence length="238" mass="27340">MRQLKMKKTITSLFAVVFAMFFVFGASAQKHMHHKNNYMISDLERMEDENMDYLNQIYKIVKDYPAFSYTYSLEDGKVKNVVVEGVNNNLDRKRLEIVLFDLKTNKNRMKNKANRMGVFYSVDEQAEYEDGWESLKTDILSNLNYADEAKNWGVEGTVFVKFVVDENGEIPFISTSTNMESPIDMHVDKLEQAAAEAIKATSGDWEPSEVENEEVASLLIIPVTFDVKKSPFLPTMIL</sequence>
<gene>
    <name evidence="3" type="ORF">GM418_04560</name>
</gene>
<protein>
    <recommendedName>
        <fullName evidence="2">TonB C-terminal domain-containing protein</fullName>
    </recommendedName>
</protein>
<name>A0A6I6JZ42_9BACT</name>
<evidence type="ECO:0000313" key="4">
    <source>
        <dbReference type="Proteomes" id="UP000428260"/>
    </source>
</evidence>
<feature type="domain" description="TonB C-terminal" evidence="2">
    <location>
        <begin position="142"/>
        <end position="226"/>
    </location>
</feature>
<dbReference type="Gene3D" id="3.30.1150.10">
    <property type="match status" value="1"/>
</dbReference>
<dbReference type="AlphaFoldDB" id="A0A6I6JZ42"/>
<dbReference type="KEGG" id="mcos:GM418_04560"/>
<feature type="signal peptide" evidence="1">
    <location>
        <begin position="1"/>
        <end position="28"/>
    </location>
</feature>
<evidence type="ECO:0000256" key="1">
    <source>
        <dbReference type="SAM" id="SignalP"/>
    </source>
</evidence>
<proteinExistence type="predicted"/>
<dbReference type="EMBL" id="CP046401">
    <property type="protein sequence ID" value="QGY42954.1"/>
    <property type="molecule type" value="Genomic_DNA"/>
</dbReference>
<dbReference type="InterPro" id="IPR037682">
    <property type="entry name" value="TonB_C"/>
</dbReference>
<feature type="chain" id="PRO_5026343685" description="TonB C-terminal domain-containing protein" evidence="1">
    <location>
        <begin position="29"/>
        <end position="238"/>
    </location>
</feature>
<keyword evidence="4" id="KW-1185">Reference proteome</keyword>
<evidence type="ECO:0000259" key="2">
    <source>
        <dbReference type="Pfam" id="PF03544"/>
    </source>
</evidence>
<evidence type="ECO:0000313" key="3">
    <source>
        <dbReference type="EMBL" id="QGY42954.1"/>
    </source>
</evidence>
<keyword evidence="1" id="KW-0732">Signal</keyword>
<dbReference type="Proteomes" id="UP000428260">
    <property type="component" value="Chromosome"/>
</dbReference>
<reference evidence="3 4" key="1">
    <citation type="submission" date="2019-11" db="EMBL/GenBank/DDBJ databases">
        <authorList>
            <person name="Zheng R.K."/>
            <person name="Sun C.M."/>
        </authorList>
    </citation>
    <scope>NUCLEOTIDE SEQUENCE [LARGE SCALE GENOMIC DNA]</scope>
    <source>
        <strain evidence="3 4">WC007</strain>
    </source>
</reference>
<dbReference type="GO" id="GO:0055085">
    <property type="term" value="P:transmembrane transport"/>
    <property type="evidence" value="ECO:0007669"/>
    <property type="project" value="InterPro"/>
</dbReference>
<organism evidence="3 4">
    <name type="scientific">Maribellus comscasis</name>
    <dbReference type="NCBI Taxonomy" id="2681766"/>
    <lineage>
        <taxon>Bacteria</taxon>
        <taxon>Pseudomonadati</taxon>
        <taxon>Bacteroidota</taxon>
        <taxon>Bacteroidia</taxon>
        <taxon>Marinilabiliales</taxon>
        <taxon>Prolixibacteraceae</taxon>
        <taxon>Maribellus</taxon>
    </lineage>
</organism>